<evidence type="ECO:0000313" key="2">
    <source>
        <dbReference type="EMBL" id="OGZ79572.1"/>
    </source>
</evidence>
<gene>
    <name evidence="2" type="ORF">A2358_01250</name>
</gene>
<dbReference type="STRING" id="1802223.A2358_01250"/>
<dbReference type="Proteomes" id="UP000178650">
    <property type="component" value="Unassembled WGS sequence"/>
</dbReference>
<comment type="caution">
    <text evidence="2">The sequence shown here is derived from an EMBL/GenBank/DDBJ whole genome shotgun (WGS) entry which is preliminary data.</text>
</comment>
<organism evidence="2 3">
    <name type="scientific">Candidatus Staskawiczbacteria bacterium RIFOXYB1_FULL_37_44</name>
    <dbReference type="NCBI Taxonomy" id="1802223"/>
    <lineage>
        <taxon>Bacteria</taxon>
        <taxon>Candidatus Staskawicziibacteriota</taxon>
    </lineage>
</organism>
<keyword evidence="1" id="KW-0812">Transmembrane</keyword>
<sequence>MIANAFAHLAMSGFVWSWQWVIFAVIAVVDGLGFWKMCLGENHKPDQGYPEAGKISWHGLSHLPYHGVFVAMSIFVIWHIFVGNLRGPVLYVALLGAMIYIVLFVADIRI</sequence>
<name>A0A1G2IXZ2_9BACT</name>
<keyword evidence="1" id="KW-1133">Transmembrane helix</keyword>
<protein>
    <submittedName>
        <fullName evidence="2">Uncharacterized protein</fullName>
    </submittedName>
</protein>
<reference evidence="2 3" key="1">
    <citation type="journal article" date="2016" name="Nat. Commun.">
        <title>Thousands of microbial genomes shed light on interconnected biogeochemical processes in an aquifer system.</title>
        <authorList>
            <person name="Anantharaman K."/>
            <person name="Brown C.T."/>
            <person name="Hug L.A."/>
            <person name="Sharon I."/>
            <person name="Castelle C.J."/>
            <person name="Probst A.J."/>
            <person name="Thomas B.C."/>
            <person name="Singh A."/>
            <person name="Wilkins M.J."/>
            <person name="Karaoz U."/>
            <person name="Brodie E.L."/>
            <person name="Williams K.H."/>
            <person name="Hubbard S.S."/>
            <person name="Banfield J.F."/>
        </authorList>
    </citation>
    <scope>NUCLEOTIDE SEQUENCE [LARGE SCALE GENOMIC DNA]</scope>
</reference>
<feature type="transmembrane region" description="Helical" evidence="1">
    <location>
        <begin position="88"/>
        <end position="106"/>
    </location>
</feature>
<feature type="transmembrane region" description="Helical" evidence="1">
    <location>
        <begin position="63"/>
        <end position="82"/>
    </location>
</feature>
<feature type="transmembrane region" description="Helical" evidence="1">
    <location>
        <begin position="16"/>
        <end position="35"/>
    </location>
</feature>
<evidence type="ECO:0000256" key="1">
    <source>
        <dbReference type="SAM" id="Phobius"/>
    </source>
</evidence>
<accession>A0A1G2IXZ2</accession>
<dbReference type="EMBL" id="MHPJ01000001">
    <property type="protein sequence ID" value="OGZ79572.1"/>
    <property type="molecule type" value="Genomic_DNA"/>
</dbReference>
<proteinExistence type="predicted"/>
<dbReference type="AlphaFoldDB" id="A0A1G2IXZ2"/>
<keyword evidence="1" id="KW-0472">Membrane</keyword>
<evidence type="ECO:0000313" key="3">
    <source>
        <dbReference type="Proteomes" id="UP000178650"/>
    </source>
</evidence>